<comment type="subcellular location">
    <subcellularLocation>
        <location evidence="1">Cell membrane</location>
        <topology evidence="1">Multi-pass membrane protein</topology>
    </subcellularLocation>
</comment>
<feature type="transmembrane region" description="Helical" evidence="9">
    <location>
        <begin position="120"/>
        <end position="140"/>
    </location>
</feature>
<dbReference type="SUPFAM" id="SSF81321">
    <property type="entry name" value="Family A G protein-coupled receptor-like"/>
    <property type="match status" value="1"/>
</dbReference>
<dbReference type="GO" id="GO:0004930">
    <property type="term" value="F:G protein-coupled receptor activity"/>
    <property type="evidence" value="ECO:0007669"/>
    <property type="project" value="UniProtKB-KW"/>
</dbReference>
<evidence type="ECO:0000259" key="10">
    <source>
        <dbReference type="PROSITE" id="PS50262"/>
    </source>
</evidence>
<evidence type="ECO:0000256" key="7">
    <source>
        <dbReference type="ARBA" id="ARBA00023170"/>
    </source>
</evidence>
<dbReference type="GO" id="GO:0005886">
    <property type="term" value="C:plasma membrane"/>
    <property type="evidence" value="ECO:0007669"/>
    <property type="project" value="UniProtKB-SubCell"/>
</dbReference>
<keyword evidence="8" id="KW-0297">G-protein coupled receptor</keyword>
<feature type="transmembrane region" description="Helical" evidence="9">
    <location>
        <begin position="48"/>
        <end position="70"/>
    </location>
</feature>
<accession>D5FFV2</accession>
<dbReference type="HOGENOM" id="CLU_009579_15_2_1"/>
<keyword evidence="4 8" id="KW-0812">Transmembrane</keyword>
<dbReference type="GeneID" id="660222"/>
<keyword evidence="7 8" id="KW-0675">Receptor</keyword>
<dbReference type="Gene3D" id="1.20.1070.10">
    <property type="entry name" value="Rhodopsin 7-helix transmembrane proteins"/>
    <property type="match status" value="1"/>
</dbReference>
<comment type="similarity">
    <text evidence="2 8">Belongs to the G-protein coupled receptor 1 family.</text>
</comment>
<dbReference type="RefSeq" id="NP_001280549.1">
    <property type="nucleotide sequence ID" value="NM_001293620.1"/>
</dbReference>
<protein>
    <submittedName>
        <fullName evidence="11">ACP receptor</fullName>
    </submittedName>
</protein>
<dbReference type="Pfam" id="PF00001">
    <property type="entry name" value="7tm_1"/>
    <property type="match status" value="1"/>
</dbReference>
<feature type="domain" description="G-protein coupled receptors family 1 profile" evidence="10">
    <location>
        <begin position="61"/>
        <end position="331"/>
    </location>
</feature>
<keyword evidence="5 9" id="KW-1133">Transmembrane helix</keyword>
<feature type="transmembrane region" description="Helical" evidence="9">
    <location>
        <begin position="82"/>
        <end position="100"/>
    </location>
</feature>
<sequence length="457" mass="51773">MQAVGKMGEEHYDEDSKSNFSVLNETLDGFANETVSPDVLFQQNLTVILVYSALFVVAAVGNLTVFISLFRSRHRKSRISLMIRHLAIADLIVTFIMIPIEVGWRLTGKWIAGNVACKVFLFLRAFGPYLSSNVLVCVSLDRYFAVLHPLRVNDARRRGKIMLAFAWGTSFVYCIPQSFVFRVRAHPKYPNYEQCVSFGFFENTAQEIAYNLMCVMCMYFIPLFVIIVAYTAIMCEISKNSKETKGESYRTSNGRMRLRRSDISNIERARSRTLRMTITIVAVYVWCCTPYVIITMWYMFDRASATSLPEWLQDTFFMMVVSNSCMNPIVYGSYVINFQRVNCNCFCFRKTASESHLNVGSGATRSTAMVHGAGGNGYTRSPTPKSNLNLTGLLSKSRLPDKPPSVGHISFLSEPRTARNYRSSFHSEPCSRTRMCPDELCLDTSCHSADYYSSAVL</sequence>
<organism evidence="11">
    <name type="scientific">Tribolium castaneum</name>
    <name type="common">Red flour beetle</name>
    <dbReference type="NCBI Taxonomy" id="7070"/>
    <lineage>
        <taxon>Eukaryota</taxon>
        <taxon>Metazoa</taxon>
        <taxon>Ecdysozoa</taxon>
        <taxon>Arthropoda</taxon>
        <taxon>Hexapoda</taxon>
        <taxon>Insecta</taxon>
        <taxon>Pterygota</taxon>
        <taxon>Neoptera</taxon>
        <taxon>Endopterygota</taxon>
        <taxon>Coleoptera</taxon>
        <taxon>Polyphaga</taxon>
        <taxon>Cucujiformia</taxon>
        <taxon>Tenebrionidae</taxon>
        <taxon>Tenebrionidae incertae sedis</taxon>
        <taxon>Tribolium</taxon>
    </lineage>
</organism>
<evidence type="ECO:0000256" key="8">
    <source>
        <dbReference type="RuleBase" id="RU000688"/>
    </source>
</evidence>
<dbReference type="OrthoDB" id="6435638at2759"/>
<dbReference type="AlphaFoldDB" id="D5FFV2"/>
<reference evidence="11" key="1">
    <citation type="journal article" date="2010" name="J. Biol. Chem.">
        <title>Discovery of a novel insect neuropeptide signaling system closely related to the insect adipokinetic hormone and corazonin hormonal systems.</title>
        <authorList>
            <person name="Hansen K.K."/>
            <person name="Stafflinger E."/>
            <person name="Schneider M."/>
            <person name="Hauser F."/>
            <person name="Cazzamali G."/>
            <person name="Williamson M."/>
            <person name="Kollmann M."/>
            <person name="Schachtner J."/>
            <person name="Grimmelikhuijzen C.J."/>
        </authorList>
    </citation>
    <scope>NUCLEOTIDE SEQUENCE</scope>
</reference>
<dbReference type="InterPro" id="IPR017452">
    <property type="entry name" value="GPCR_Rhodpsn_7TM"/>
</dbReference>
<keyword evidence="8" id="KW-0807">Transducer</keyword>
<dbReference type="PRINTS" id="PR00237">
    <property type="entry name" value="GPCRRHODOPSN"/>
</dbReference>
<evidence type="ECO:0000256" key="2">
    <source>
        <dbReference type="ARBA" id="ARBA00010663"/>
    </source>
</evidence>
<feature type="transmembrane region" description="Helical" evidence="9">
    <location>
        <begin position="278"/>
        <end position="300"/>
    </location>
</feature>
<dbReference type="PANTHER" id="PTHR24241">
    <property type="entry name" value="NEUROPEPTIDE RECEPTOR-RELATED G-PROTEIN COUPLED RECEPTOR"/>
    <property type="match status" value="1"/>
</dbReference>
<evidence type="ECO:0000256" key="6">
    <source>
        <dbReference type="ARBA" id="ARBA00023136"/>
    </source>
</evidence>
<evidence type="ECO:0000256" key="9">
    <source>
        <dbReference type="SAM" id="Phobius"/>
    </source>
</evidence>
<evidence type="ECO:0000313" key="11">
    <source>
        <dbReference type="EMBL" id="ABX52400.1"/>
    </source>
</evidence>
<keyword evidence="6 9" id="KW-0472">Membrane</keyword>
<name>D5FFV2_TRICA</name>
<evidence type="ECO:0000256" key="5">
    <source>
        <dbReference type="ARBA" id="ARBA00022989"/>
    </source>
</evidence>
<evidence type="ECO:0000256" key="4">
    <source>
        <dbReference type="ARBA" id="ARBA00022692"/>
    </source>
</evidence>
<dbReference type="CDD" id="cd15382">
    <property type="entry name" value="7tmA_AKHR"/>
    <property type="match status" value="1"/>
</dbReference>
<dbReference type="EMBL" id="EU138886">
    <property type="protein sequence ID" value="ABX52400.1"/>
    <property type="molecule type" value="mRNA"/>
</dbReference>
<dbReference type="PANTHER" id="PTHR24241:SF190">
    <property type="entry name" value="CARDIOACCELERATORY PEPTIDE RECEPTOR-LIKE PROTEIN"/>
    <property type="match status" value="1"/>
</dbReference>
<feature type="transmembrane region" description="Helical" evidence="9">
    <location>
        <begin position="208"/>
        <end position="233"/>
    </location>
</feature>
<feature type="transmembrane region" description="Helical" evidence="9">
    <location>
        <begin position="161"/>
        <end position="181"/>
    </location>
</feature>
<proteinExistence type="evidence at transcript level"/>
<evidence type="ECO:0000256" key="3">
    <source>
        <dbReference type="ARBA" id="ARBA00022475"/>
    </source>
</evidence>
<evidence type="ECO:0000256" key="1">
    <source>
        <dbReference type="ARBA" id="ARBA00004651"/>
    </source>
</evidence>
<dbReference type="PROSITE" id="PS00237">
    <property type="entry name" value="G_PROTEIN_RECEP_F1_1"/>
    <property type="match status" value="1"/>
</dbReference>
<dbReference type="PROSITE" id="PS50262">
    <property type="entry name" value="G_PROTEIN_RECEP_F1_2"/>
    <property type="match status" value="1"/>
</dbReference>
<keyword evidence="3" id="KW-1003">Cell membrane</keyword>
<dbReference type="KEGG" id="tca:660222"/>
<dbReference type="InterPro" id="IPR000276">
    <property type="entry name" value="GPCR_Rhodpsn"/>
</dbReference>